<comment type="caution">
    <text evidence="3">The sequence shown here is derived from an EMBL/GenBank/DDBJ whole genome shotgun (WGS) entry which is preliminary data.</text>
</comment>
<dbReference type="AlphaFoldDB" id="A0A9N8HTW5"/>
<evidence type="ECO:0000256" key="1">
    <source>
        <dbReference type="SAM" id="MobiDB-lite"/>
    </source>
</evidence>
<evidence type="ECO:0000313" key="4">
    <source>
        <dbReference type="Proteomes" id="UP001153069"/>
    </source>
</evidence>
<keyword evidence="4" id="KW-1185">Reference proteome</keyword>
<feature type="domain" description="DUF4116" evidence="2">
    <location>
        <begin position="161"/>
        <end position="209"/>
    </location>
</feature>
<feature type="compositionally biased region" description="Basic and acidic residues" evidence="1">
    <location>
        <begin position="1"/>
        <end position="16"/>
    </location>
</feature>
<gene>
    <name evidence="3" type="ORF">SEMRO_1657_G289070.1</name>
</gene>
<dbReference type="InterPro" id="IPR025197">
    <property type="entry name" value="DUF4116"/>
</dbReference>
<organism evidence="3 4">
    <name type="scientific">Seminavis robusta</name>
    <dbReference type="NCBI Taxonomy" id="568900"/>
    <lineage>
        <taxon>Eukaryota</taxon>
        <taxon>Sar</taxon>
        <taxon>Stramenopiles</taxon>
        <taxon>Ochrophyta</taxon>
        <taxon>Bacillariophyta</taxon>
        <taxon>Bacillariophyceae</taxon>
        <taxon>Bacillariophycidae</taxon>
        <taxon>Naviculales</taxon>
        <taxon>Naviculaceae</taxon>
        <taxon>Seminavis</taxon>
    </lineage>
</organism>
<feature type="domain" description="DUF4116" evidence="2">
    <location>
        <begin position="460"/>
        <end position="498"/>
    </location>
</feature>
<proteinExistence type="predicted"/>
<dbReference type="Pfam" id="PF13475">
    <property type="entry name" value="DUF4116"/>
    <property type="match status" value="3"/>
</dbReference>
<feature type="compositionally biased region" description="Basic residues" evidence="1">
    <location>
        <begin position="690"/>
        <end position="701"/>
    </location>
</feature>
<dbReference type="EMBL" id="CAICTM010001655">
    <property type="protein sequence ID" value="CAB9525297.1"/>
    <property type="molecule type" value="Genomic_DNA"/>
</dbReference>
<dbReference type="Proteomes" id="UP001153069">
    <property type="component" value="Unassembled WGS sequence"/>
</dbReference>
<feature type="domain" description="DUF4116" evidence="2">
    <location>
        <begin position="269"/>
        <end position="314"/>
    </location>
</feature>
<evidence type="ECO:0000259" key="2">
    <source>
        <dbReference type="Pfam" id="PF13475"/>
    </source>
</evidence>
<sequence>MADSPAEQRFRQRENDDTMEDDEVFPANENNVPMNEENFASLPRATAICEGLKLIKSTEQLVRQMKKEHAAQVGRASLLVNAERGWEYLGYRERRNPDNILLALASPKRPACMKWSNFTLHFSHQIRQDKAVLLARLEHVPGFEEWSTRRTFDAPRNLRGDKEVMMALCSRDGSCLMYASKALKEDRQLVMAAVSKTPTALTYAANKLKGDRRIARAALGRPLGIKAFKMMSKTLQEDPKLAIHAIRKSGGVDSKGWSLKDLPEHLLDDEEVVLEAVRCRGGNLRHVTDKVLLEDFDIVYQACSNDGTALEFVPAGNTRQQMLKGNNLMTVLCNGGGKYLSEAPKRYRDDADFILAAVENGHIDKSFGDYYTSDREFFMEMIACSNRVVNFYECLPETLKNAKDVAIAVLKNSSISNCGCWTLVDRHESLLCDKETLLLLVQRGYRSALGRSPAKEAMKDKDFVLKACAIDGASLRYASEGLRKDVDCLTTALSNCKDSGAVGVLVGCLPDAAWDDESLVECIIRGSDATDTTISWLKEYIPSLRPRNIYLACLEKAWPYRQLPYNARAAYENDEEVMLAALKNQKAFGGSGVFYTLGESMRNSRSFLEKAIAIDPSVVSYAREPLKYDYRLLLEAVGTCRSALMTAAHSSSDMPKLVEFAEQVQERKTVADGFVVFLAGIAQSGESPPPKKRQRKRKATNKRSQQQEANTGCHLPILNCGAETGVALKRLIGEFVGIPTGREYQLVHAAATNMEYWGYP</sequence>
<name>A0A9N8HTW5_9STRA</name>
<feature type="region of interest" description="Disordered" evidence="1">
    <location>
        <begin position="685"/>
        <end position="709"/>
    </location>
</feature>
<reference evidence="3" key="1">
    <citation type="submission" date="2020-06" db="EMBL/GenBank/DDBJ databases">
        <authorList>
            <consortium name="Plant Systems Biology data submission"/>
        </authorList>
    </citation>
    <scope>NUCLEOTIDE SEQUENCE</scope>
    <source>
        <strain evidence="3">D6</strain>
    </source>
</reference>
<accession>A0A9N8HTW5</accession>
<dbReference type="OrthoDB" id="206348at2759"/>
<evidence type="ECO:0000313" key="3">
    <source>
        <dbReference type="EMBL" id="CAB9525297.1"/>
    </source>
</evidence>
<feature type="region of interest" description="Disordered" evidence="1">
    <location>
        <begin position="1"/>
        <end position="34"/>
    </location>
</feature>
<protein>
    <recommendedName>
        <fullName evidence="2">DUF4116 domain-containing protein</fullName>
    </recommendedName>
</protein>